<proteinExistence type="predicted"/>
<organism evidence="1">
    <name type="scientific">marine sediment metagenome</name>
    <dbReference type="NCBI Taxonomy" id="412755"/>
    <lineage>
        <taxon>unclassified sequences</taxon>
        <taxon>metagenomes</taxon>
        <taxon>ecological metagenomes</taxon>
    </lineage>
</organism>
<dbReference type="EMBL" id="LAZR01037536">
    <property type="protein sequence ID" value="KKL21949.1"/>
    <property type="molecule type" value="Genomic_DNA"/>
</dbReference>
<sequence length="84" mass="9071">MARIEITEAQILADFQAAIAGTESEDGYTTKELAKLLGCGAEKARNGVTALIEAGSWEAVKIRRESVLRPGVMTPMCGYRPSRD</sequence>
<protein>
    <submittedName>
        <fullName evidence="1">Uncharacterized protein</fullName>
    </submittedName>
</protein>
<reference evidence="1" key="1">
    <citation type="journal article" date="2015" name="Nature">
        <title>Complex archaea that bridge the gap between prokaryotes and eukaryotes.</title>
        <authorList>
            <person name="Spang A."/>
            <person name="Saw J.H."/>
            <person name="Jorgensen S.L."/>
            <person name="Zaremba-Niedzwiedzka K."/>
            <person name="Martijn J."/>
            <person name="Lind A.E."/>
            <person name="van Eijk R."/>
            <person name="Schleper C."/>
            <person name="Guy L."/>
            <person name="Ettema T.J."/>
        </authorList>
    </citation>
    <scope>NUCLEOTIDE SEQUENCE</scope>
</reference>
<comment type="caution">
    <text evidence="1">The sequence shown here is derived from an EMBL/GenBank/DDBJ whole genome shotgun (WGS) entry which is preliminary data.</text>
</comment>
<dbReference type="AlphaFoldDB" id="A0A0F9BJ76"/>
<evidence type="ECO:0000313" key="1">
    <source>
        <dbReference type="EMBL" id="KKL21949.1"/>
    </source>
</evidence>
<accession>A0A0F9BJ76</accession>
<gene>
    <name evidence="1" type="ORF">LCGC14_2440300</name>
</gene>
<name>A0A0F9BJ76_9ZZZZ</name>